<dbReference type="InterPro" id="IPR006140">
    <property type="entry name" value="D-isomer_DH_NAD-bd"/>
</dbReference>
<dbReference type="GO" id="GO:0051287">
    <property type="term" value="F:NAD binding"/>
    <property type="evidence" value="ECO:0007669"/>
    <property type="project" value="InterPro"/>
</dbReference>
<name>A0A317C1J1_9GAMM</name>
<evidence type="ECO:0000313" key="4">
    <source>
        <dbReference type="EMBL" id="PWQ92227.1"/>
    </source>
</evidence>
<dbReference type="PANTHER" id="PTHR43333:SF1">
    <property type="entry name" value="D-ISOMER SPECIFIC 2-HYDROXYACID DEHYDROGENASE NAD-BINDING DOMAIN-CONTAINING PROTEIN"/>
    <property type="match status" value="1"/>
</dbReference>
<dbReference type="RefSeq" id="WP_109839847.1">
    <property type="nucleotide sequence ID" value="NZ_QGKM01000108.1"/>
</dbReference>
<keyword evidence="4" id="KW-0670">Pyruvate</keyword>
<dbReference type="Proteomes" id="UP000245539">
    <property type="component" value="Unassembled WGS sequence"/>
</dbReference>
<accession>A0A317C1J1</accession>
<evidence type="ECO:0000256" key="2">
    <source>
        <dbReference type="ARBA" id="ARBA00023027"/>
    </source>
</evidence>
<keyword evidence="5" id="KW-1185">Reference proteome</keyword>
<protein>
    <submittedName>
        <fullName evidence="4">Glyoxylate/hydroxypyruvate reductase A</fullName>
    </submittedName>
</protein>
<feature type="domain" description="D-isomer specific 2-hydroxyacid dehydrogenase NAD-binding" evidence="3">
    <location>
        <begin position="105"/>
        <end position="274"/>
    </location>
</feature>
<reference evidence="4 5" key="1">
    <citation type="submission" date="2018-05" db="EMBL/GenBank/DDBJ databases">
        <title>Leucothrix arctica sp. nov., isolated from Arctic seawater.</title>
        <authorList>
            <person name="Choi A."/>
            <person name="Baek K."/>
        </authorList>
    </citation>
    <scope>NUCLEOTIDE SEQUENCE [LARGE SCALE GENOMIC DNA]</scope>
    <source>
        <strain evidence="4 5">JCM 18388</strain>
    </source>
</reference>
<dbReference type="PANTHER" id="PTHR43333">
    <property type="entry name" value="2-HACID_DH_C DOMAIN-CONTAINING PROTEIN"/>
    <property type="match status" value="1"/>
</dbReference>
<dbReference type="GO" id="GO:0016491">
    <property type="term" value="F:oxidoreductase activity"/>
    <property type="evidence" value="ECO:0007669"/>
    <property type="project" value="UniProtKB-KW"/>
</dbReference>
<evidence type="ECO:0000313" key="5">
    <source>
        <dbReference type="Proteomes" id="UP000245539"/>
    </source>
</evidence>
<evidence type="ECO:0000259" key="3">
    <source>
        <dbReference type="Pfam" id="PF02826"/>
    </source>
</evidence>
<proteinExistence type="predicted"/>
<dbReference type="CDD" id="cd12164">
    <property type="entry name" value="GDH_like_2"/>
    <property type="match status" value="1"/>
</dbReference>
<dbReference type="EMBL" id="QGKM01000108">
    <property type="protein sequence ID" value="PWQ92227.1"/>
    <property type="molecule type" value="Genomic_DNA"/>
</dbReference>
<evidence type="ECO:0000256" key="1">
    <source>
        <dbReference type="ARBA" id="ARBA00023002"/>
    </source>
</evidence>
<organism evidence="4 5">
    <name type="scientific">Leucothrix pacifica</name>
    <dbReference type="NCBI Taxonomy" id="1247513"/>
    <lineage>
        <taxon>Bacteria</taxon>
        <taxon>Pseudomonadati</taxon>
        <taxon>Pseudomonadota</taxon>
        <taxon>Gammaproteobacteria</taxon>
        <taxon>Thiotrichales</taxon>
        <taxon>Thiotrichaceae</taxon>
        <taxon>Leucothrix</taxon>
    </lineage>
</organism>
<dbReference type="OrthoDB" id="9787219at2"/>
<dbReference type="Gene3D" id="3.40.50.720">
    <property type="entry name" value="NAD(P)-binding Rossmann-like Domain"/>
    <property type="match status" value="2"/>
</dbReference>
<dbReference type="SUPFAM" id="SSF51735">
    <property type="entry name" value="NAD(P)-binding Rossmann-fold domains"/>
    <property type="match status" value="1"/>
</dbReference>
<keyword evidence="1" id="KW-0560">Oxidoreductase</keyword>
<comment type="caution">
    <text evidence="4">The sequence shown here is derived from an EMBL/GenBank/DDBJ whole genome shotgun (WGS) entry which is preliminary data.</text>
</comment>
<dbReference type="Pfam" id="PF02826">
    <property type="entry name" value="2-Hacid_dh_C"/>
    <property type="match status" value="1"/>
</dbReference>
<dbReference type="InterPro" id="IPR036291">
    <property type="entry name" value="NAD(P)-bd_dom_sf"/>
</dbReference>
<keyword evidence="2" id="KW-0520">NAD</keyword>
<dbReference type="AlphaFoldDB" id="A0A317C1J1"/>
<sequence length="308" mass="34740">MAILLNNNCDAGNAEWLLALAKYLPDMRIYSYPNIPEPDEIKYALVWNHPAGDLARYPNLHCILSLAAGMDHLLSDSDLPDVPLVSLGDPTMSQEMANYALYWTINAQRHFDQYRVQQANKYWQRIETTPPEAFKVLVLGLGRIAVKVNHNIQAAGFDVKAWDFKEKQVDKIQSYHGLDALPDLLKSVSVVISCLALNSRSQYLIDEQFLEMMSPHSHLINISRGDIVDEQALINALDKLKISSATLDVMSVEPLPKEHRLWRHPKVNITPHMAGPTTANSAARIISENIRRIENGLDPEPIFDRSRG</sequence>
<gene>
    <name evidence="4" type="ORF">DKW60_22210</name>
</gene>